<reference evidence="2 3" key="1">
    <citation type="submission" date="2020-03" db="EMBL/GenBank/DDBJ databases">
        <title>Genomic Encyclopedia of Type Strains, Phase IV (KMG-IV): sequencing the most valuable type-strain genomes for metagenomic binning, comparative biology and taxonomic classification.</title>
        <authorList>
            <person name="Goeker M."/>
        </authorList>
    </citation>
    <scope>NUCLEOTIDE SEQUENCE [LARGE SCALE GENOMIC DNA]</scope>
    <source>
        <strain evidence="2 3">DSM 4736</strain>
    </source>
</reference>
<feature type="region of interest" description="Disordered" evidence="1">
    <location>
        <begin position="44"/>
        <end position="78"/>
    </location>
</feature>
<evidence type="ECO:0000313" key="2">
    <source>
        <dbReference type="EMBL" id="NJC40858.1"/>
    </source>
</evidence>
<evidence type="ECO:0000313" key="3">
    <source>
        <dbReference type="Proteomes" id="UP000587415"/>
    </source>
</evidence>
<evidence type="ECO:0000256" key="1">
    <source>
        <dbReference type="SAM" id="MobiDB-lite"/>
    </source>
</evidence>
<feature type="compositionally biased region" description="Pro residues" evidence="1">
    <location>
        <begin position="1"/>
        <end position="12"/>
    </location>
</feature>
<dbReference type="EMBL" id="JAATJM010000001">
    <property type="protein sequence ID" value="NJC40858.1"/>
    <property type="molecule type" value="Genomic_DNA"/>
</dbReference>
<protein>
    <submittedName>
        <fullName evidence="2">Uncharacterized protein</fullName>
    </submittedName>
</protein>
<proteinExistence type="predicted"/>
<keyword evidence="3" id="KW-1185">Reference proteome</keyword>
<name>A0A7X5YJE2_9CAUL</name>
<dbReference type="AlphaFoldDB" id="A0A7X5YJE2"/>
<accession>A0A7X5YJE2</accession>
<dbReference type="RefSeq" id="WP_168045697.1">
    <property type="nucleotide sequence ID" value="NZ_JAATJM010000001.1"/>
</dbReference>
<dbReference type="Proteomes" id="UP000587415">
    <property type="component" value="Unassembled WGS sequence"/>
</dbReference>
<feature type="region of interest" description="Disordered" evidence="1">
    <location>
        <begin position="1"/>
        <end position="26"/>
    </location>
</feature>
<sequence>MSAIRPPVPSPLFPTQTPGAPLSPARASRSDFFRAALDGVAAPAEAKAAPVARPAPPADFFRAEDRPQRPGSLLDIRV</sequence>
<gene>
    <name evidence="2" type="ORF">GGQ87_001116</name>
</gene>
<comment type="caution">
    <text evidence="2">The sequence shown here is derived from an EMBL/GenBank/DDBJ whole genome shotgun (WGS) entry which is preliminary data.</text>
</comment>
<organism evidence="2 3">
    <name type="scientific">Brevundimonas alba</name>
    <dbReference type="NCBI Taxonomy" id="74314"/>
    <lineage>
        <taxon>Bacteria</taxon>
        <taxon>Pseudomonadati</taxon>
        <taxon>Pseudomonadota</taxon>
        <taxon>Alphaproteobacteria</taxon>
        <taxon>Caulobacterales</taxon>
        <taxon>Caulobacteraceae</taxon>
        <taxon>Brevundimonas</taxon>
    </lineage>
</organism>